<evidence type="ECO:0000313" key="3">
    <source>
        <dbReference type="Proteomes" id="UP000076727"/>
    </source>
</evidence>
<gene>
    <name evidence="2" type="ORF">DAEQUDRAFT_371909</name>
</gene>
<accession>A0A165P649</accession>
<evidence type="ECO:0000256" key="1">
    <source>
        <dbReference type="SAM" id="Phobius"/>
    </source>
</evidence>
<name>A0A165P649_9APHY</name>
<evidence type="ECO:0000313" key="2">
    <source>
        <dbReference type="EMBL" id="KZT67808.1"/>
    </source>
</evidence>
<keyword evidence="1" id="KW-1133">Transmembrane helix</keyword>
<proteinExistence type="predicted"/>
<organism evidence="2 3">
    <name type="scientific">Daedalea quercina L-15889</name>
    <dbReference type="NCBI Taxonomy" id="1314783"/>
    <lineage>
        <taxon>Eukaryota</taxon>
        <taxon>Fungi</taxon>
        <taxon>Dikarya</taxon>
        <taxon>Basidiomycota</taxon>
        <taxon>Agaricomycotina</taxon>
        <taxon>Agaricomycetes</taxon>
        <taxon>Polyporales</taxon>
        <taxon>Fomitopsis</taxon>
    </lineage>
</organism>
<dbReference type="AlphaFoldDB" id="A0A165P649"/>
<sequence length="136" mass="15938">MERQHEDRRVKTHSVAASSNLRWFQRATQGYVDDRKYSGTVLLTRRKNVVQSTDVRRRRTRLTRSFLTRILNAVAGSEFLFLSFIRNKLIPSDVIVSVTLRPAISAYVTRGLINHEFITGRPLAPHRYLSHYERRL</sequence>
<keyword evidence="1" id="KW-0472">Membrane</keyword>
<dbReference type="Proteomes" id="UP000076727">
    <property type="component" value="Unassembled WGS sequence"/>
</dbReference>
<feature type="transmembrane region" description="Helical" evidence="1">
    <location>
        <begin position="66"/>
        <end position="85"/>
    </location>
</feature>
<keyword evidence="1" id="KW-0812">Transmembrane</keyword>
<reference evidence="2 3" key="1">
    <citation type="journal article" date="2016" name="Mol. Biol. Evol.">
        <title>Comparative Genomics of Early-Diverging Mushroom-Forming Fungi Provides Insights into the Origins of Lignocellulose Decay Capabilities.</title>
        <authorList>
            <person name="Nagy L.G."/>
            <person name="Riley R."/>
            <person name="Tritt A."/>
            <person name="Adam C."/>
            <person name="Daum C."/>
            <person name="Floudas D."/>
            <person name="Sun H."/>
            <person name="Yadav J.S."/>
            <person name="Pangilinan J."/>
            <person name="Larsson K.H."/>
            <person name="Matsuura K."/>
            <person name="Barry K."/>
            <person name="Labutti K."/>
            <person name="Kuo R."/>
            <person name="Ohm R.A."/>
            <person name="Bhattacharya S.S."/>
            <person name="Shirouzu T."/>
            <person name="Yoshinaga Y."/>
            <person name="Martin F.M."/>
            <person name="Grigoriev I.V."/>
            <person name="Hibbett D.S."/>
        </authorList>
    </citation>
    <scope>NUCLEOTIDE SEQUENCE [LARGE SCALE GENOMIC DNA]</scope>
    <source>
        <strain evidence="2 3">L-15889</strain>
    </source>
</reference>
<protein>
    <submittedName>
        <fullName evidence="2">Uncharacterized protein</fullName>
    </submittedName>
</protein>
<keyword evidence="3" id="KW-1185">Reference proteome</keyword>
<dbReference type="EMBL" id="KV429072">
    <property type="protein sequence ID" value="KZT67808.1"/>
    <property type="molecule type" value="Genomic_DNA"/>
</dbReference>